<feature type="transmembrane region" description="Helical" evidence="1">
    <location>
        <begin position="6"/>
        <end position="27"/>
    </location>
</feature>
<dbReference type="RefSeq" id="WP_107958181.1">
    <property type="nucleotide sequence ID" value="NZ_CP066701.1"/>
</dbReference>
<protein>
    <submittedName>
        <fullName evidence="2">DUF3949 domain-containing protein</fullName>
    </submittedName>
</protein>
<evidence type="ECO:0000313" key="3">
    <source>
        <dbReference type="Proteomes" id="UP000595512"/>
    </source>
</evidence>
<dbReference type="GeneID" id="62497477"/>
<dbReference type="EMBL" id="CP066701">
    <property type="protein sequence ID" value="QQX26173.1"/>
    <property type="molecule type" value="Genomic_DNA"/>
</dbReference>
<name>A0AB37HN88_9BACI</name>
<gene>
    <name evidence="2" type="ORF">JGZ69_04425</name>
</gene>
<keyword evidence="1" id="KW-0812">Transmembrane</keyword>
<accession>A0AB37HN88</accession>
<keyword evidence="1" id="KW-1133">Transmembrane helix</keyword>
<dbReference type="AlphaFoldDB" id="A0AB37HN88"/>
<organism evidence="2 3">
    <name type="scientific">Heyndrickxia sporothermodurans</name>
    <dbReference type="NCBI Taxonomy" id="46224"/>
    <lineage>
        <taxon>Bacteria</taxon>
        <taxon>Bacillati</taxon>
        <taxon>Bacillota</taxon>
        <taxon>Bacilli</taxon>
        <taxon>Bacillales</taxon>
        <taxon>Bacillaceae</taxon>
        <taxon>Heyndrickxia</taxon>
    </lineage>
</organism>
<dbReference type="Proteomes" id="UP000595512">
    <property type="component" value="Chromosome"/>
</dbReference>
<evidence type="ECO:0000256" key="1">
    <source>
        <dbReference type="SAM" id="Phobius"/>
    </source>
</evidence>
<dbReference type="InterPro" id="IPR025032">
    <property type="entry name" value="DUF3949"/>
</dbReference>
<sequence>MDIAFIIIWSVLILYFLVMIPIEYNNISSIKEQKKKANMHHNEMYEKMSFEEEQLNFNLQGNLLNLPSNLVAALIYKLRHRNSYRG</sequence>
<evidence type="ECO:0000313" key="2">
    <source>
        <dbReference type="EMBL" id="QQX26173.1"/>
    </source>
</evidence>
<dbReference type="KEGG" id="hspo:JGZ69_04425"/>
<reference evidence="2 3" key="1">
    <citation type="submission" date="2020-12" db="EMBL/GenBank/DDBJ databases">
        <title>Taxonomic evaluation of the Bacillus sporothermodurans group of bacteria based on whole genome sequences.</title>
        <authorList>
            <person name="Fiedler G."/>
            <person name="Herbstmann A.-D."/>
            <person name="Doll E."/>
            <person name="Wenning M."/>
            <person name="Brinks E."/>
            <person name="Kabisch J."/>
            <person name="Breitenwieser F."/>
            <person name="Lappann M."/>
            <person name="Boehnlein C."/>
            <person name="Franz C."/>
        </authorList>
    </citation>
    <scope>NUCLEOTIDE SEQUENCE [LARGE SCALE GENOMIC DNA]</scope>
    <source>
        <strain evidence="2 3">DSM 10599</strain>
    </source>
</reference>
<keyword evidence="1" id="KW-0472">Membrane</keyword>
<proteinExistence type="predicted"/>
<dbReference type="Pfam" id="PF13133">
    <property type="entry name" value="DUF3949"/>
    <property type="match status" value="1"/>
</dbReference>